<dbReference type="GO" id="GO:0000974">
    <property type="term" value="C:Prp19 complex"/>
    <property type="evidence" value="ECO:0007669"/>
    <property type="project" value="TreeGrafter"/>
</dbReference>
<dbReference type="Gene3D" id="1.25.40.90">
    <property type="match status" value="1"/>
</dbReference>
<keyword evidence="5" id="KW-0508">mRNA splicing</keyword>
<evidence type="ECO:0000259" key="9">
    <source>
        <dbReference type="PROSITE" id="PS50102"/>
    </source>
</evidence>
<dbReference type="InterPro" id="IPR000504">
    <property type="entry name" value="RRM_dom"/>
</dbReference>
<dbReference type="SUPFAM" id="SSF54928">
    <property type="entry name" value="RNA-binding domain, RBD"/>
    <property type="match status" value="1"/>
</dbReference>
<feature type="domain" description="RRM" evidence="9">
    <location>
        <begin position="484"/>
        <end position="554"/>
    </location>
</feature>
<dbReference type="PROSITE" id="PS50102">
    <property type="entry name" value="RRM"/>
    <property type="match status" value="1"/>
</dbReference>
<evidence type="ECO:0000256" key="1">
    <source>
        <dbReference type="ARBA" id="ARBA00004123"/>
    </source>
</evidence>
<evidence type="ECO:0000256" key="5">
    <source>
        <dbReference type="ARBA" id="ARBA00023187"/>
    </source>
</evidence>
<feature type="region of interest" description="Disordered" evidence="8">
    <location>
        <begin position="362"/>
        <end position="464"/>
    </location>
</feature>
<dbReference type="PANTHER" id="PTHR14089">
    <property type="entry name" value="PRE-MRNA-SPLICING FACTOR RBM22"/>
    <property type="match status" value="1"/>
</dbReference>
<comment type="caution">
    <text evidence="11">The sequence shown here is derived from an EMBL/GenBank/DDBJ whole genome shotgun (WGS) entry which is preliminary data.</text>
</comment>
<keyword evidence="6" id="KW-0539">Nucleus</keyword>
<evidence type="ECO:0000313" key="12">
    <source>
        <dbReference type="Proteomes" id="UP000242519"/>
    </source>
</evidence>
<dbReference type="SMART" id="SM00360">
    <property type="entry name" value="RRM"/>
    <property type="match status" value="1"/>
</dbReference>
<feature type="compositionally biased region" description="Basic residues" evidence="8">
    <location>
        <begin position="385"/>
        <end position="394"/>
    </location>
</feature>
<organism evidence="11 12">
    <name type="scientific">Diplocarpon coronariae</name>
    <dbReference type="NCBI Taxonomy" id="2795749"/>
    <lineage>
        <taxon>Eukaryota</taxon>
        <taxon>Fungi</taxon>
        <taxon>Dikarya</taxon>
        <taxon>Ascomycota</taxon>
        <taxon>Pezizomycotina</taxon>
        <taxon>Leotiomycetes</taxon>
        <taxon>Helotiales</taxon>
        <taxon>Drepanopezizaceae</taxon>
        <taxon>Diplocarpon</taxon>
    </lineage>
</organism>
<dbReference type="Pfam" id="PF00076">
    <property type="entry name" value="RRM_1"/>
    <property type="match status" value="1"/>
</dbReference>
<evidence type="ECO:0000259" key="10">
    <source>
        <dbReference type="PROSITE" id="PS51391"/>
    </source>
</evidence>
<dbReference type="OrthoDB" id="79367at2759"/>
<dbReference type="GO" id="GO:0036002">
    <property type="term" value="F:pre-mRNA binding"/>
    <property type="evidence" value="ECO:0007669"/>
    <property type="project" value="TreeGrafter"/>
</dbReference>
<dbReference type="PROSITE" id="PS51391">
    <property type="entry name" value="CID"/>
    <property type="match status" value="1"/>
</dbReference>
<gene>
    <name evidence="11" type="ORF">B2J93_4827</name>
</gene>
<keyword evidence="2" id="KW-0597">Phosphoprotein</keyword>
<feature type="domain" description="CID" evidence="10">
    <location>
        <begin position="1"/>
        <end position="154"/>
    </location>
</feature>
<feature type="region of interest" description="Disordered" evidence="8">
    <location>
        <begin position="620"/>
        <end position="732"/>
    </location>
</feature>
<dbReference type="GO" id="GO:0031126">
    <property type="term" value="P:sno(s)RNA 3'-end processing"/>
    <property type="evidence" value="ECO:0007669"/>
    <property type="project" value="UniProtKB-ARBA"/>
</dbReference>
<keyword evidence="3" id="KW-0747">Spliceosome</keyword>
<dbReference type="Proteomes" id="UP000242519">
    <property type="component" value="Unassembled WGS sequence"/>
</dbReference>
<dbReference type="AlphaFoldDB" id="A0A218Z9F5"/>
<feature type="compositionally biased region" description="Basic and acidic residues" evidence="8">
    <location>
        <begin position="426"/>
        <end position="436"/>
    </location>
</feature>
<dbReference type="GO" id="GO:0017070">
    <property type="term" value="F:U6 snRNA binding"/>
    <property type="evidence" value="ECO:0007669"/>
    <property type="project" value="TreeGrafter"/>
</dbReference>
<dbReference type="InterPro" id="IPR012677">
    <property type="entry name" value="Nucleotide-bd_a/b_plait_sf"/>
</dbReference>
<feature type="region of interest" description="Disordered" evidence="8">
    <location>
        <begin position="171"/>
        <end position="207"/>
    </location>
</feature>
<dbReference type="Pfam" id="PF21380">
    <property type="entry name" value="Nrd1-Seb1_dom2"/>
    <property type="match status" value="1"/>
</dbReference>
<proteinExistence type="predicted"/>
<comment type="subcellular location">
    <subcellularLocation>
        <location evidence="1">Nucleus</location>
    </subcellularLocation>
</comment>
<dbReference type="GO" id="GO:0031124">
    <property type="term" value="P:mRNA 3'-end processing"/>
    <property type="evidence" value="ECO:0007669"/>
    <property type="project" value="UniProtKB-ARBA"/>
</dbReference>
<dbReference type="GO" id="GO:0071006">
    <property type="term" value="C:U2-type catalytic step 1 spliceosome"/>
    <property type="evidence" value="ECO:0007669"/>
    <property type="project" value="TreeGrafter"/>
</dbReference>
<evidence type="ECO:0000256" key="6">
    <source>
        <dbReference type="ARBA" id="ARBA00023242"/>
    </source>
</evidence>
<keyword evidence="12" id="KW-1185">Reference proteome</keyword>
<dbReference type="PANTHER" id="PTHR14089:SF2">
    <property type="entry name" value="PRE-MRNA-SPLICING FACTOR CWC2"/>
    <property type="match status" value="1"/>
</dbReference>
<sequence length="732" mass="79281">MSSAVADLENGLQAMLSLKPPGVSGSRIQSITALCIANVQSESVLIQKLYTHFKKAPGTHKLGVLYVVDSVTRKWTEQAKSAGQPINSSAQDGTFAAGVHRVKELLPVLMNDIISSSPNDQKEKIRKLLDIWEKGQTFPLQILSNFKERLNAQSKTSIIHPLTDSVFNTTVVTDPSTTPPGSPPSDLQKSLLGVQPAPNPTPAAPARDTSSILEALANMARQNTAAAPATQLPQPVDSLYNVSNGQNNTAQQVPAFNQPSFPLPLPVNVPVQAASFAQGSGNGSQSYINNVPLPAAPPVVPAPTAYDPVVQQQYLLIKALADQGIPSDQIATIIAAMGQGVGGQPLPPFAAQNQNAIAQNSWGARLEESRDRSSFGEAARSPQGHFRRRSRSRSPKPEWNSRDSPASRRREEQHFDYGRRSPGRNRGNDERGRGGRDGAGNEYRQRSPPRRDQSSTPPRANNGIQKWVGYDSAIPAGSIKVLSRTLFIGGVTSSDQDLRNLFSQFGQVQTCIVNKDKRHAFVKMISRQDALTAKEEMEKNRASESQLRTRWGVGFGPRECSDYQTGVSIIPIDKLTDADRKWMLSAEYGGTGGKSIESYMVVEEPDIEIGAGVSSKAISRRLGTDHVKNGPQKFNRDHQGEDDSPRSRRGRDGGDRGHGHRRAEDRKNKFPSAVTGPPSMPPIPSFGSNFPFPMPNMANGMPMLPPGFPSIPGFPGQSQSQNSQPPPPGHRS</sequence>
<feature type="compositionally biased region" description="Basic and acidic residues" evidence="8">
    <location>
        <begin position="365"/>
        <end position="374"/>
    </location>
</feature>
<feature type="compositionally biased region" description="Basic and acidic residues" evidence="8">
    <location>
        <begin position="443"/>
        <end position="453"/>
    </location>
</feature>
<feature type="compositionally biased region" description="Basic and acidic residues" evidence="8">
    <location>
        <begin position="395"/>
        <end position="419"/>
    </location>
</feature>
<evidence type="ECO:0000256" key="2">
    <source>
        <dbReference type="ARBA" id="ARBA00022553"/>
    </source>
</evidence>
<reference evidence="11 12" key="1">
    <citation type="submission" date="2017-04" db="EMBL/GenBank/DDBJ databases">
        <title>Draft genome sequence of Marssonina coronaria NL1: causal agent of apple blotch.</title>
        <authorList>
            <person name="Cheng Q."/>
        </authorList>
    </citation>
    <scope>NUCLEOTIDE SEQUENCE [LARGE SCALE GENOMIC DNA]</scope>
    <source>
        <strain evidence="11 12">NL1</strain>
    </source>
</reference>
<dbReference type="InterPro" id="IPR035979">
    <property type="entry name" value="RBD_domain_sf"/>
</dbReference>
<dbReference type="Pfam" id="PF04818">
    <property type="entry name" value="CID"/>
    <property type="match status" value="1"/>
</dbReference>
<dbReference type="GO" id="GO:0071007">
    <property type="term" value="C:U2-type catalytic step 2 spliceosome"/>
    <property type="evidence" value="ECO:0007669"/>
    <property type="project" value="TreeGrafter"/>
</dbReference>
<dbReference type="GO" id="GO:0006369">
    <property type="term" value="P:termination of RNA polymerase II transcription"/>
    <property type="evidence" value="ECO:0007669"/>
    <property type="project" value="UniProtKB-ARBA"/>
</dbReference>
<dbReference type="STRING" id="503106.A0A218Z9F5"/>
<dbReference type="FunCoup" id="A0A218Z9F5">
    <property type="interactions" value="220"/>
</dbReference>
<dbReference type="FunFam" id="1.25.40.90:FF:000026">
    <property type="entry name" value="RNA binding protein Nrd1"/>
    <property type="match status" value="1"/>
</dbReference>
<evidence type="ECO:0000256" key="4">
    <source>
        <dbReference type="ARBA" id="ARBA00022884"/>
    </source>
</evidence>
<dbReference type="FunFam" id="3.30.70.330:FF:000397">
    <property type="entry name" value="RNA binding protein Nrd1"/>
    <property type="match status" value="1"/>
</dbReference>
<evidence type="ECO:0000313" key="11">
    <source>
        <dbReference type="EMBL" id="OWP03885.1"/>
    </source>
</evidence>
<dbReference type="SMART" id="SM00582">
    <property type="entry name" value="RPR"/>
    <property type="match status" value="1"/>
</dbReference>
<name>A0A218Z9F5_9HELO</name>
<evidence type="ECO:0000256" key="3">
    <source>
        <dbReference type="ARBA" id="ARBA00022728"/>
    </source>
</evidence>
<keyword evidence="3" id="KW-0507">mRNA processing</keyword>
<accession>A0A218Z9F5</accession>
<feature type="compositionally biased region" description="Low complexity" evidence="8">
    <location>
        <begin position="710"/>
        <end position="723"/>
    </location>
</feature>
<dbReference type="EMBL" id="MZNU01000160">
    <property type="protein sequence ID" value="OWP03885.1"/>
    <property type="molecule type" value="Genomic_DNA"/>
</dbReference>
<dbReference type="Gene3D" id="3.30.70.330">
    <property type="match status" value="1"/>
</dbReference>
<dbReference type="CDD" id="cd16984">
    <property type="entry name" value="CID_Nrd1_like"/>
    <property type="match status" value="1"/>
</dbReference>
<feature type="compositionally biased region" description="Basic and acidic residues" evidence="8">
    <location>
        <begin position="622"/>
        <end position="668"/>
    </location>
</feature>
<dbReference type="InterPro" id="IPR039171">
    <property type="entry name" value="Cwc2/Slt11"/>
</dbReference>
<keyword evidence="4 7" id="KW-0694">RNA-binding</keyword>
<dbReference type="GO" id="GO:0008380">
    <property type="term" value="P:RNA splicing"/>
    <property type="evidence" value="ECO:0007669"/>
    <property type="project" value="UniProtKB-KW"/>
</dbReference>
<evidence type="ECO:0000256" key="7">
    <source>
        <dbReference type="PROSITE-ProRule" id="PRU00176"/>
    </source>
</evidence>
<protein>
    <submittedName>
        <fullName evidence="11">Uncharacterized protein</fullName>
    </submittedName>
</protein>
<dbReference type="InterPro" id="IPR048892">
    <property type="entry name" value="Nrd1_Seb1_dom2"/>
</dbReference>
<dbReference type="InterPro" id="IPR006569">
    <property type="entry name" value="CID_dom"/>
</dbReference>
<evidence type="ECO:0000256" key="8">
    <source>
        <dbReference type="SAM" id="MobiDB-lite"/>
    </source>
</evidence>
<dbReference type="GO" id="GO:0010629">
    <property type="term" value="P:negative regulation of gene expression"/>
    <property type="evidence" value="ECO:0007669"/>
    <property type="project" value="UniProtKB-ARBA"/>
</dbReference>
<dbReference type="InParanoid" id="A0A218Z9F5"/>
<dbReference type="InterPro" id="IPR008942">
    <property type="entry name" value="ENTH_VHS"/>
</dbReference>
<dbReference type="SUPFAM" id="SSF48464">
    <property type="entry name" value="ENTH/VHS domain"/>
    <property type="match status" value="1"/>
</dbReference>